<dbReference type="SUPFAM" id="SSF51126">
    <property type="entry name" value="Pectin lyase-like"/>
    <property type="match status" value="1"/>
</dbReference>
<evidence type="ECO:0000256" key="7">
    <source>
        <dbReference type="SAM" id="MobiDB-lite"/>
    </source>
</evidence>
<keyword evidence="5" id="KW-0063">Aspartyl esterase</keyword>
<dbReference type="CDD" id="cd15798">
    <property type="entry name" value="PMEI-like_3"/>
    <property type="match status" value="1"/>
</dbReference>
<feature type="active site" evidence="6">
    <location>
        <position position="601"/>
    </location>
</feature>
<dbReference type="Pfam" id="PF04043">
    <property type="entry name" value="PMEI"/>
    <property type="match status" value="1"/>
</dbReference>
<evidence type="ECO:0000259" key="9">
    <source>
        <dbReference type="SMART" id="SM00856"/>
    </source>
</evidence>
<dbReference type="Proteomes" id="UP000436088">
    <property type="component" value="Unassembled WGS sequence"/>
</dbReference>
<feature type="compositionally biased region" description="Pro residues" evidence="7">
    <location>
        <begin position="178"/>
        <end position="208"/>
    </location>
</feature>
<evidence type="ECO:0000256" key="6">
    <source>
        <dbReference type="PROSITE-ProRule" id="PRU10040"/>
    </source>
</evidence>
<keyword evidence="11" id="KW-1185">Reference proteome</keyword>
<dbReference type="InterPro" id="IPR006501">
    <property type="entry name" value="Pectinesterase_inhib_dom"/>
</dbReference>
<evidence type="ECO:0000256" key="5">
    <source>
        <dbReference type="ARBA" id="ARBA00023085"/>
    </source>
</evidence>
<dbReference type="InterPro" id="IPR033131">
    <property type="entry name" value="Pectinesterase_Asp_AS"/>
</dbReference>
<dbReference type="Pfam" id="PF01095">
    <property type="entry name" value="Pectinesterase"/>
    <property type="match status" value="1"/>
</dbReference>
<feature type="compositionally biased region" description="Pro residues" evidence="7">
    <location>
        <begin position="69"/>
        <end position="99"/>
    </location>
</feature>
<dbReference type="PROSITE" id="PS00503">
    <property type="entry name" value="PECTINESTERASE_2"/>
    <property type="match status" value="1"/>
</dbReference>
<evidence type="ECO:0000256" key="2">
    <source>
        <dbReference type="ARBA" id="ARBA00006027"/>
    </source>
</evidence>
<evidence type="ECO:0000313" key="11">
    <source>
        <dbReference type="Proteomes" id="UP000436088"/>
    </source>
</evidence>
<dbReference type="GO" id="GO:0030599">
    <property type="term" value="F:pectinesterase activity"/>
    <property type="evidence" value="ECO:0007669"/>
    <property type="project" value="InterPro"/>
</dbReference>
<accession>A0A6A2XKD0</accession>
<dbReference type="InterPro" id="IPR012334">
    <property type="entry name" value="Pectin_lyas_fold"/>
</dbReference>
<dbReference type="EMBL" id="VEPZ02001391">
    <property type="protein sequence ID" value="KAE8675992.1"/>
    <property type="molecule type" value="Genomic_DNA"/>
</dbReference>
<proteinExistence type="inferred from homology"/>
<keyword evidence="4" id="KW-0378">Hydrolase</keyword>
<evidence type="ECO:0000256" key="1">
    <source>
        <dbReference type="ARBA" id="ARBA00005184"/>
    </source>
</evidence>
<feature type="compositionally biased region" description="Pro residues" evidence="7">
    <location>
        <begin position="217"/>
        <end position="229"/>
    </location>
</feature>
<dbReference type="GO" id="GO:0042545">
    <property type="term" value="P:cell wall modification"/>
    <property type="evidence" value="ECO:0007669"/>
    <property type="project" value="InterPro"/>
</dbReference>
<dbReference type="PANTHER" id="PTHR31707">
    <property type="entry name" value="PECTINESTERASE"/>
    <property type="match status" value="1"/>
</dbReference>
<keyword evidence="8" id="KW-0472">Membrane</keyword>
<evidence type="ECO:0000256" key="8">
    <source>
        <dbReference type="SAM" id="Phobius"/>
    </source>
</evidence>
<dbReference type="SUPFAM" id="SSF101148">
    <property type="entry name" value="Plant invertase/pectin methylesterase inhibitor"/>
    <property type="match status" value="1"/>
</dbReference>
<sequence>MVFQDFDFIQERRRQERQRVLKKRITIALSILVLAGIAAAVAMAFVSMKSSTENSNKKENKGDSNNYHQPPPSTPPATPPPSPKPPKPSGPNAPPPKPSSPKATKAPAPSPRKPSSAPAPFPKPPSPTPAPAPFPKPPSPTPVPAPFLKPPSSTPASSPSPLPAPLSLPLLPARIPSSLPPSPAPKPSSPSPAPIPSSLPPLPEPIPSSPSSSPSTAPSPLPPLFAPIPLNPPTPAPALAPSAAPKELVTSFCEGTTYKSLCSDTLAKIIAQNPNSVTQPTELVKSFIMSTTEELNKAFAKASTIILHTELERKAFDVCREVMENAKDELQSSVDRIGTIVPGKQTTDGDLTTWLSAVMSYQETCVDSFPEGLLKLQFGTTLNSSEVHTSNSLAVVCELARLMNPHQEKPTLKRGLLQTRFPLLAEDGLPSWINDEEHRLLKEEEDDTLTPNVTVAQDGTGKFKTINEALAAMPPTYEGRYVIFVKKGVYAETVIITKKMVNLTMYGEGSQKSIITGDKNFVDGIPTYHTATFVVAAPGFMAKSMGFKNTAGPNKHQAVAARVSGDKAIFLNCRFEGFQDTLYAHTHRQFYRSCVITGTIDFIFGDAASVFQNCLIYVRQPNPNQKNIITAQGRKDKHETTGFVLQNCNILPEAPFKVVSNQFQSYLGRPWKLYSRTIIMQSLIEDFIDPAGWLEWQGDFALNTLFYGEFNNTGPGARTDRRVKWAGRRDINKEEAMKYTVETFLEGTWVKEAGANVRMGLGS</sequence>
<feature type="region of interest" description="Disordered" evidence="7">
    <location>
        <begin position="51"/>
        <end position="229"/>
    </location>
</feature>
<organism evidence="10 11">
    <name type="scientific">Hibiscus syriacus</name>
    <name type="common">Rose of Sharon</name>
    <dbReference type="NCBI Taxonomy" id="106335"/>
    <lineage>
        <taxon>Eukaryota</taxon>
        <taxon>Viridiplantae</taxon>
        <taxon>Streptophyta</taxon>
        <taxon>Embryophyta</taxon>
        <taxon>Tracheophyta</taxon>
        <taxon>Spermatophyta</taxon>
        <taxon>Magnoliopsida</taxon>
        <taxon>eudicotyledons</taxon>
        <taxon>Gunneridae</taxon>
        <taxon>Pentapetalae</taxon>
        <taxon>rosids</taxon>
        <taxon>malvids</taxon>
        <taxon>Malvales</taxon>
        <taxon>Malvaceae</taxon>
        <taxon>Malvoideae</taxon>
        <taxon>Hibiscus</taxon>
    </lineage>
</organism>
<name>A0A6A2XKD0_HIBSY</name>
<dbReference type="AlphaFoldDB" id="A0A6A2XKD0"/>
<comment type="caution">
    <text evidence="10">The sequence shown here is derived from an EMBL/GenBank/DDBJ whole genome shotgun (WGS) entry which is preliminary data.</text>
</comment>
<feature type="compositionally biased region" description="Low complexity" evidence="7">
    <location>
        <begin position="167"/>
        <end position="177"/>
    </location>
</feature>
<dbReference type="GO" id="GO:0004857">
    <property type="term" value="F:enzyme inhibitor activity"/>
    <property type="evidence" value="ECO:0007669"/>
    <property type="project" value="InterPro"/>
</dbReference>
<dbReference type="Gene3D" id="1.20.140.40">
    <property type="entry name" value="Invertase/pectin methylesterase inhibitor family protein"/>
    <property type="match status" value="1"/>
</dbReference>
<evidence type="ECO:0000256" key="3">
    <source>
        <dbReference type="ARBA" id="ARBA00007786"/>
    </source>
</evidence>
<keyword evidence="8" id="KW-1133">Transmembrane helix</keyword>
<dbReference type="InterPro" id="IPR000070">
    <property type="entry name" value="Pectinesterase_cat"/>
</dbReference>
<keyword evidence="8" id="KW-0812">Transmembrane</keyword>
<protein>
    <submittedName>
        <fullName evidence="10">Pectinesterase/pectinesterase inhibitor 45</fullName>
    </submittedName>
</protein>
<dbReference type="Gene3D" id="2.160.20.10">
    <property type="entry name" value="Single-stranded right-handed beta-helix, Pectin lyase-like"/>
    <property type="match status" value="1"/>
</dbReference>
<evidence type="ECO:0000313" key="10">
    <source>
        <dbReference type="EMBL" id="KAE8675992.1"/>
    </source>
</evidence>
<dbReference type="GO" id="GO:0045490">
    <property type="term" value="P:pectin catabolic process"/>
    <property type="evidence" value="ECO:0007669"/>
    <property type="project" value="UniProtKB-UniPathway"/>
</dbReference>
<comment type="similarity">
    <text evidence="2">In the N-terminal section; belongs to the PMEI family.</text>
</comment>
<dbReference type="PRINTS" id="PR01217">
    <property type="entry name" value="PRICHEXTENSN"/>
</dbReference>
<reference evidence="10" key="1">
    <citation type="submission" date="2019-09" db="EMBL/GenBank/DDBJ databases">
        <title>Draft genome information of white flower Hibiscus syriacus.</title>
        <authorList>
            <person name="Kim Y.-M."/>
        </authorList>
    </citation>
    <scope>NUCLEOTIDE SEQUENCE [LARGE SCALE GENOMIC DNA]</scope>
    <source>
        <strain evidence="10">YM2019G1</strain>
    </source>
</reference>
<feature type="domain" description="Pectinesterase inhibitor" evidence="9">
    <location>
        <begin position="244"/>
        <end position="395"/>
    </location>
</feature>
<dbReference type="InterPro" id="IPR035513">
    <property type="entry name" value="Invertase/methylesterase_inhib"/>
</dbReference>
<comment type="similarity">
    <text evidence="3">In the C-terminal section; belongs to the pectinesterase family.</text>
</comment>
<gene>
    <name evidence="10" type="ORF">F3Y22_tig00111640pilonHSYRG00233</name>
</gene>
<feature type="transmembrane region" description="Helical" evidence="8">
    <location>
        <begin position="25"/>
        <end position="48"/>
    </location>
</feature>
<comment type="pathway">
    <text evidence="1">Glycan metabolism; pectin degradation; 2-dehydro-3-deoxy-D-gluconate from pectin: step 1/5.</text>
</comment>
<dbReference type="NCBIfam" id="TIGR01614">
    <property type="entry name" value="PME_inhib"/>
    <property type="match status" value="1"/>
</dbReference>
<dbReference type="UniPathway" id="UPA00545">
    <property type="reaction ID" value="UER00823"/>
</dbReference>
<dbReference type="InterPro" id="IPR011050">
    <property type="entry name" value="Pectin_lyase_fold/virulence"/>
</dbReference>
<dbReference type="SMART" id="SM00856">
    <property type="entry name" value="PMEI"/>
    <property type="match status" value="1"/>
</dbReference>
<dbReference type="FunFam" id="2.160.20.10:FF:000001">
    <property type="entry name" value="Pectinesterase"/>
    <property type="match status" value="1"/>
</dbReference>
<evidence type="ECO:0000256" key="4">
    <source>
        <dbReference type="ARBA" id="ARBA00022801"/>
    </source>
</evidence>
<dbReference type="OrthoDB" id="2019149at2759"/>
<feature type="compositionally biased region" description="Pro residues" evidence="7">
    <location>
        <begin position="108"/>
        <end position="166"/>
    </location>
</feature>